<dbReference type="OrthoDB" id="348976at2759"/>
<feature type="compositionally biased region" description="Basic residues" evidence="1">
    <location>
        <begin position="122"/>
        <end position="134"/>
    </location>
</feature>
<reference evidence="2 3" key="1">
    <citation type="submission" date="2020-02" db="EMBL/GenBank/DDBJ databases">
        <authorList>
            <person name="Ferguson B K."/>
        </authorList>
    </citation>
    <scope>NUCLEOTIDE SEQUENCE [LARGE SCALE GENOMIC DNA]</scope>
</reference>
<evidence type="ECO:0000256" key="1">
    <source>
        <dbReference type="SAM" id="MobiDB-lite"/>
    </source>
</evidence>
<dbReference type="GO" id="GO:0005783">
    <property type="term" value="C:endoplasmic reticulum"/>
    <property type="evidence" value="ECO:0007669"/>
    <property type="project" value="TreeGrafter"/>
</dbReference>
<dbReference type="PANTHER" id="PTHR15495:SF7">
    <property type="entry name" value="GPI INOSITOL-DEACYLASE"/>
    <property type="match status" value="1"/>
</dbReference>
<protein>
    <submittedName>
        <fullName evidence="2">Uncharacterized protein</fullName>
    </submittedName>
</protein>
<organism evidence="2 3">
    <name type="scientific">Nesidiocoris tenuis</name>
    <dbReference type="NCBI Taxonomy" id="355587"/>
    <lineage>
        <taxon>Eukaryota</taxon>
        <taxon>Metazoa</taxon>
        <taxon>Ecdysozoa</taxon>
        <taxon>Arthropoda</taxon>
        <taxon>Hexapoda</taxon>
        <taxon>Insecta</taxon>
        <taxon>Pterygota</taxon>
        <taxon>Neoptera</taxon>
        <taxon>Paraneoptera</taxon>
        <taxon>Hemiptera</taxon>
        <taxon>Heteroptera</taxon>
        <taxon>Panheteroptera</taxon>
        <taxon>Cimicomorpha</taxon>
        <taxon>Miridae</taxon>
        <taxon>Dicyphina</taxon>
        <taxon>Nesidiocoris</taxon>
    </lineage>
</organism>
<accession>A0A6H5GZP1</accession>
<gene>
    <name evidence="2" type="ORF">NTEN_LOCUS13748</name>
</gene>
<dbReference type="GO" id="GO:0006888">
    <property type="term" value="P:endoplasmic reticulum to Golgi vesicle-mediated transport"/>
    <property type="evidence" value="ECO:0007669"/>
    <property type="project" value="TreeGrafter"/>
</dbReference>
<dbReference type="EMBL" id="CADCXU010020474">
    <property type="protein sequence ID" value="CAB0008502.1"/>
    <property type="molecule type" value="Genomic_DNA"/>
</dbReference>
<sequence>MTYMYEYPQLVRISLPANVTNTYPKYGLYAYGEGRLIQKIRSMRFTGIPVLFIPGNRGSPNQGRSYRERAISREQFQSRQGQGDRDIGDAAQSYRPSGHLPQRILLQGQLLLGHIPEGQYDRRHRRRRSARPSRHVGPDVISAR</sequence>
<dbReference type="GO" id="GO:0016020">
    <property type="term" value="C:membrane"/>
    <property type="evidence" value="ECO:0007669"/>
    <property type="project" value="GOC"/>
</dbReference>
<dbReference type="InterPro" id="IPR039529">
    <property type="entry name" value="PGAP1/BST1"/>
</dbReference>
<feature type="region of interest" description="Disordered" evidence="1">
    <location>
        <begin position="116"/>
        <end position="144"/>
    </location>
</feature>
<evidence type="ECO:0000313" key="2">
    <source>
        <dbReference type="EMBL" id="CAB0008502.1"/>
    </source>
</evidence>
<dbReference type="PANTHER" id="PTHR15495">
    <property type="entry name" value="NEGATIVE REGULATOR OF VESICLE FORMATION-RELATED"/>
    <property type="match status" value="1"/>
</dbReference>
<feature type="region of interest" description="Disordered" evidence="1">
    <location>
        <begin position="54"/>
        <end position="98"/>
    </location>
</feature>
<proteinExistence type="predicted"/>
<dbReference type="Proteomes" id="UP000479000">
    <property type="component" value="Unassembled WGS sequence"/>
</dbReference>
<name>A0A6H5GZP1_9HEMI</name>
<evidence type="ECO:0000313" key="3">
    <source>
        <dbReference type="Proteomes" id="UP000479000"/>
    </source>
</evidence>
<keyword evidence="3" id="KW-1185">Reference proteome</keyword>
<dbReference type="GO" id="GO:0050185">
    <property type="term" value="F:phosphatidylinositol deacylase activity"/>
    <property type="evidence" value="ECO:0007669"/>
    <property type="project" value="TreeGrafter"/>
</dbReference>
<dbReference type="GO" id="GO:0006505">
    <property type="term" value="P:GPI anchor metabolic process"/>
    <property type="evidence" value="ECO:0007669"/>
    <property type="project" value="TreeGrafter"/>
</dbReference>
<dbReference type="AlphaFoldDB" id="A0A6H5GZP1"/>